<dbReference type="AlphaFoldDB" id="A0A8J6NL94"/>
<accession>A0A8J6NL94</accession>
<dbReference type="PANTHER" id="PTHR44943">
    <property type="entry name" value="CELLULOSE SYNTHASE OPERON PROTEIN C"/>
    <property type="match status" value="1"/>
</dbReference>
<dbReference type="InterPro" id="IPR019734">
    <property type="entry name" value="TPR_rpt"/>
</dbReference>
<feature type="repeat" description="TPR" evidence="3">
    <location>
        <begin position="154"/>
        <end position="187"/>
    </location>
</feature>
<dbReference type="SUPFAM" id="SSF48452">
    <property type="entry name" value="TPR-like"/>
    <property type="match status" value="1"/>
</dbReference>
<dbReference type="Pfam" id="PF13181">
    <property type="entry name" value="TPR_8"/>
    <property type="match status" value="1"/>
</dbReference>
<dbReference type="EMBL" id="JACNJH010000111">
    <property type="protein sequence ID" value="MBC8360870.1"/>
    <property type="molecule type" value="Genomic_DNA"/>
</dbReference>
<feature type="repeat" description="TPR" evidence="3">
    <location>
        <begin position="222"/>
        <end position="255"/>
    </location>
</feature>
<reference evidence="5 6" key="1">
    <citation type="submission" date="2020-08" db="EMBL/GenBank/DDBJ databases">
        <title>Bridging the membrane lipid divide: bacteria of the FCB group superphylum have the potential to synthesize archaeal ether lipids.</title>
        <authorList>
            <person name="Villanueva L."/>
            <person name="Von Meijenfeldt F.A.B."/>
            <person name="Westbye A.B."/>
            <person name="Yadav S."/>
            <person name="Hopmans E.C."/>
            <person name="Dutilh B.E."/>
            <person name="Sinninghe Damste J.S."/>
        </authorList>
    </citation>
    <scope>NUCLEOTIDE SEQUENCE [LARGE SCALE GENOMIC DNA]</scope>
    <source>
        <strain evidence="5">NIOZ-UU30</strain>
    </source>
</reference>
<dbReference type="Gene3D" id="1.25.40.10">
    <property type="entry name" value="Tetratricopeptide repeat domain"/>
    <property type="match status" value="2"/>
</dbReference>
<dbReference type="SMART" id="SM00028">
    <property type="entry name" value="TPR"/>
    <property type="match status" value="3"/>
</dbReference>
<dbReference type="PROSITE" id="PS50005">
    <property type="entry name" value="TPR"/>
    <property type="match status" value="2"/>
</dbReference>
<dbReference type="InterPro" id="IPR051685">
    <property type="entry name" value="Ycf3/AcsC/BcsC/TPR_MFPF"/>
</dbReference>
<proteinExistence type="predicted"/>
<dbReference type="InterPro" id="IPR011990">
    <property type="entry name" value="TPR-like_helical_dom_sf"/>
</dbReference>
<keyword evidence="2 3" id="KW-0802">TPR repeat</keyword>
<sequence>MSRYTILKLVMFAGILLFLTCLQFGLLRLGYAQAVRPIVERFKLPASTGSASITRSGETLEAFCEARIPEPSAFYLAAASASGPKREAEQKADAVPAVSPQNKAPAESSDNQAPAVPYILYPELQEGIRQYKEENFEEAIEILEQECGRHPDSSLTAFFLGMAYKQVMNYTKALENLQIAVGLTPRIKEALIELVDVAMILEDFEKAQKWLAVAESQGIAPGKTLFLKGELYARLNRCEEAAKVFEKAQALDPSYRQAAELKIALCYIKTQEFKAAQERLKASILLNPQSDMAEFARHYQDMVQARIEQARPLQATISVYGQHNTNLLTTPKDTAYRSGEDPLDSNALVTSLRLYYAPNLEAPWLFSGQLAANSSLNDERSTSRDSLSTSISVVPGYNFGRYTINLAATYDYSWLRNPSYASYVESFSLGPLVRIPIGQRHMLEFFAGYALSDYLQPPTQPEEDRDAQALSAYISWIWMFADNSLFNLRYEFIDEDTDGIWWVNTGHKLSGSVTIPLIDSVSLQVSGVAFIQDFKHNHTLLNNQDQRRNETYTASAGIFWDINRKTRLVGQYTYNRAYSNIGYYDYDQELFMAGIEYRF</sequence>
<protein>
    <submittedName>
        <fullName evidence="5">Tetratricopeptide repeat protein</fullName>
    </submittedName>
</protein>
<dbReference type="Proteomes" id="UP000603434">
    <property type="component" value="Unassembled WGS sequence"/>
</dbReference>
<dbReference type="PANTHER" id="PTHR44943:SF8">
    <property type="entry name" value="TPR REPEAT-CONTAINING PROTEIN MJ0263"/>
    <property type="match status" value="1"/>
</dbReference>
<evidence type="ECO:0000313" key="6">
    <source>
        <dbReference type="Proteomes" id="UP000603434"/>
    </source>
</evidence>
<dbReference type="SUPFAM" id="SSF56935">
    <property type="entry name" value="Porins"/>
    <property type="match status" value="1"/>
</dbReference>
<name>A0A8J6NL94_9BACT</name>
<evidence type="ECO:0000256" key="1">
    <source>
        <dbReference type="ARBA" id="ARBA00022737"/>
    </source>
</evidence>
<evidence type="ECO:0000256" key="3">
    <source>
        <dbReference type="PROSITE-ProRule" id="PRU00339"/>
    </source>
</evidence>
<organism evidence="5 6">
    <name type="scientific">Candidatus Desulfatibia profunda</name>
    <dbReference type="NCBI Taxonomy" id="2841695"/>
    <lineage>
        <taxon>Bacteria</taxon>
        <taxon>Pseudomonadati</taxon>
        <taxon>Thermodesulfobacteriota</taxon>
        <taxon>Desulfobacteria</taxon>
        <taxon>Desulfobacterales</taxon>
        <taxon>Desulfobacterales incertae sedis</taxon>
        <taxon>Candidatus Desulfatibia</taxon>
    </lineage>
</organism>
<comment type="caution">
    <text evidence="5">The sequence shown here is derived from an EMBL/GenBank/DDBJ whole genome shotgun (WGS) entry which is preliminary data.</text>
</comment>
<keyword evidence="1" id="KW-0677">Repeat</keyword>
<evidence type="ECO:0000256" key="4">
    <source>
        <dbReference type="SAM" id="MobiDB-lite"/>
    </source>
</evidence>
<gene>
    <name evidence="5" type="ORF">H8E23_05690</name>
</gene>
<evidence type="ECO:0000313" key="5">
    <source>
        <dbReference type="EMBL" id="MBC8360870.1"/>
    </source>
</evidence>
<feature type="region of interest" description="Disordered" evidence="4">
    <location>
        <begin position="89"/>
        <end position="111"/>
    </location>
</feature>
<evidence type="ECO:0000256" key="2">
    <source>
        <dbReference type="ARBA" id="ARBA00022803"/>
    </source>
</evidence>